<gene>
    <name evidence="2" type="ORF">TIFTF001_030325</name>
</gene>
<organism evidence="2 3">
    <name type="scientific">Ficus carica</name>
    <name type="common">Common fig</name>
    <dbReference type="NCBI Taxonomy" id="3494"/>
    <lineage>
        <taxon>Eukaryota</taxon>
        <taxon>Viridiplantae</taxon>
        <taxon>Streptophyta</taxon>
        <taxon>Embryophyta</taxon>
        <taxon>Tracheophyta</taxon>
        <taxon>Spermatophyta</taxon>
        <taxon>Magnoliopsida</taxon>
        <taxon>eudicotyledons</taxon>
        <taxon>Gunneridae</taxon>
        <taxon>Pentapetalae</taxon>
        <taxon>rosids</taxon>
        <taxon>fabids</taxon>
        <taxon>Rosales</taxon>
        <taxon>Moraceae</taxon>
        <taxon>Ficeae</taxon>
        <taxon>Ficus</taxon>
    </lineage>
</organism>
<name>A0AA88J4R6_FICCA</name>
<feature type="region of interest" description="Disordered" evidence="1">
    <location>
        <begin position="1"/>
        <end position="45"/>
    </location>
</feature>
<sequence>MKTPTISWSTVVSVDGHELEDGLGAGGRREEREGVPGTDGDDAEQGEMEIGEFEGEELGGEAGAVDGALGPGRREAFGVVGVEVSQEVHLALSGPPVHRYQTFLHAGDSTGSGRHGSGSGSGGGGGGGETILKIWGSELSLYLSLSVEEKTSFCYFGAGLLM</sequence>
<comment type="caution">
    <text evidence="2">The sequence shown here is derived from an EMBL/GenBank/DDBJ whole genome shotgun (WGS) entry which is preliminary data.</text>
</comment>
<accession>A0AA88J4R6</accession>
<dbReference type="Gramene" id="FCD_00019474-RA">
    <property type="protein sequence ID" value="FCD_00019474-RA:cds"/>
    <property type="gene ID" value="FCD_00019474"/>
</dbReference>
<proteinExistence type="predicted"/>
<evidence type="ECO:0000313" key="3">
    <source>
        <dbReference type="Proteomes" id="UP001187192"/>
    </source>
</evidence>
<dbReference type="EMBL" id="BTGU01000108">
    <property type="protein sequence ID" value="GMN61236.1"/>
    <property type="molecule type" value="Genomic_DNA"/>
</dbReference>
<evidence type="ECO:0000313" key="2">
    <source>
        <dbReference type="EMBL" id="GMN61236.1"/>
    </source>
</evidence>
<keyword evidence="3" id="KW-1185">Reference proteome</keyword>
<dbReference type="Proteomes" id="UP001187192">
    <property type="component" value="Unassembled WGS sequence"/>
</dbReference>
<evidence type="ECO:0000256" key="1">
    <source>
        <dbReference type="SAM" id="MobiDB-lite"/>
    </source>
</evidence>
<protein>
    <submittedName>
        <fullName evidence="2">Uncharacterized protein</fullName>
    </submittedName>
</protein>
<reference evidence="2" key="1">
    <citation type="submission" date="2023-07" db="EMBL/GenBank/DDBJ databases">
        <title>draft genome sequence of fig (Ficus carica).</title>
        <authorList>
            <person name="Takahashi T."/>
            <person name="Nishimura K."/>
        </authorList>
    </citation>
    <scope>NUCLEOTIDE SEQUENCE</scope>
</reference>
<feature type="compositionally biased region" description="Polar residues" evidence="1">
    <location>
        <begin position="1"/>
        <end position="12"/>
    </location>
</feature>
<dbReference type="AlphaFoldDB" id="A0AA88J4R6"/>